<evidence type="ECO:0000256" key="2">
    <source>
        <dbReference type="SAM" id="Phobius"/>
    </source>
</evidence>
<comment type="caution">
    <text evidence="3">The sequence shown here is derived from an EMBL/GenBank/DDBJ whole genome shotgun (WGS) entry which is preliminary data.</text>
</comment>
<proteinExistence type="predicted"/>
<keyword evidence="2" id="KW-1133">Transmembrane helix</keyword>
<keyword evidence="2" id="KW-0812">Transmembrane</keyword>
<sequence length="178" mass="18545">MDEEAAWAAIVAGYGEEPPDPPGARPFRPIENLALPDPPDADDERSGREQPEADRPAPATPLGSSVSFAPGIGPAGAGPRDYTLPEPSDDDFGEDDEGHFVPPEPPPLPEADATAKFAWLGVVGGPVLLLVAVLLGWDMTWWLTTLCVGGFLGGVATLVARMNPGDDEDDDPGRGAVV</sequence>
<feature type="compositionally biased region" description="Low complexity" evidence="1">
    <location>
        <begin position="25"/>
        <end position="35"/>
    </location>
</feature>
<dbReference type="Proteomes" id="UP000517694">
    <property type="component" value="Unassembled WGS sequence"/>
</dbReference>
<dbReference type="RefSeq" id="WP_159664544.1">
    <property type="nucleotide sequence ID" value="NZ_JACMHY010000008.1"/>
</dbReference>
<feature type="region of interest" description="Disordered" evidence="1">
    <location>
        <begin position="1"/>
        <end position="102"/>
    </location>
</feature>
<evidence type="ECO:0000256" key="1">
    <source>
        <dbReference type="SAM" id="MobiDB-lite"/>
    </source>
</evidence>
<organism evidence="3 4">
    <name type="scientific">Streptomyces mexicanus</name>
    <dbReference type="NCBI Taxonomy" id="178566"/>
    <lineage>
        <taxon>Bacteria</taxon>
        <taxon>Bacillati</taxon>
        <taxon>Actinomycetota</taxon>
        <taxon>Actinomycetes</taxon>
        <taxon>Kitasatosporales</taxon>
        <taxon>Streptomycetaceae</taxon>
        <taxon>Streptomyces</taxon>
    </lineage>
</organism>
<feature type="compositionally biased region" description="Acidic residues" evidence="1">
    <location>
        <begin position="87"/>
        <end position="97"/>
    </location>
</feature>
<protein>
    <submittedName>
        <fullName evidence="3">Uncharacterized protein</fullName>
    </submittedName>
</protein>
<dbReference type="AlphaFoldDB" id="A0A7X1I1S4"/>
<keyword evidence="2" id="KW-0472">Membrane</keyword>
<name>A0A7X1I1S4_9ACTN</name>
<gene>
    <name evidence="3" type="ORF">H1R13_20415</name>
</gene>
<feature type="transmembrane region" description="Helical" evidence="2">
    <location>
        <begin position="117"/>
        <end position="135"/>
    </location>
</feature>
<feature type="compositionally biased region" description="Basic and acidic residues" evidence="1">
    <location>
        <begin position="44"/>
        <end position="55"/>
    </location>
</feature>
<feature type="transmembrane region" description="Helical" evidence="2">
    <location>
        <begin position="141"/>
        <end position="160"/>
    </location>
</feature>
<accession>A0A7X1I1S4</accession>
<evidence type="ECO:0000313" key="3">
    <source>
        <dbReference type="EMBL" id="MBC2867244.1"/>
    </source>
</evidence>
<reference evidence="3 4" key="1">
    <citation type="submission" date="2020-08" db="EMBL/GenBank/DDBJ databases">
        <title>Whole-Genome Sequence of French Clinical Streptomyces mexicanus Strain Q0842.</title>
        <authorList>
            <person name="Boxberger M."/>
            <person name="La Scola B."/>
        </authorList>
    </citation>
    <scope>NUCLEOTIDE SEQUENCE [LARGE SCALE GENOMIC DNA]</scope>
    <source>
        <strain evidence="3 4">Marseille-Q0842</strain>
    </source>
</reference>
<dbReference type="EMBL" id="JACMHY010000008">
    <property type="protein sequence ID" value="MBC2867244.1"/>
    <property type="molecule type" value="Genomic_DNA"/>
</dbReference>
<keyword evidence="4" id="KW-1185">Reference proteome</keyword>
<evidence type="ECO:0000313" key="4">
    <source>
        <dbReference type="Proteomes" id="UP000517694"/>
    </source>
</evidence>